<evidence type="ECO:0000313" key="2">
    <source>
        <dbReference type="Proteomes" id="UP001732700"/>
    </source>
</evidence>
<dbReference type="Proteomes" id="UP001732700">
    <property type="component" value="Chromosome 2A"/>
</dbReference>
<reference evidence="1" key="1">
    <citation type="submission" date="2021-05" db="EMBL/GenBank/DDBJ databases">
        <authorList>
            <person name="Scholz U."/>
            <person name="Mascher M."/>
            <person name="Fiebig A."/>
        </authorList>
    </citation>
    <scope>NUCLEOTIDE SEQUENCE [LARGE SCALE GENOMIC DNA]</scope>
</reference>
<accession>A0ACD5UCH5</accession>
<name>A0ACD5UCH5_AVESA</name>
<dbReference type="EnsemblPlants" id="AVESA.00010b.r2.2AG0226290.1">
    <property type="protein sequence ID" value="AVESA.00010b.r2.2AG0226290.1.CDS.1"/>
    <property type="gene ID" value="AVESA.00010b.r2.2AG0226290"/>
</dbReference>
<evidence type="ECO:0000313" key="1">
    <source>
        <dbReference type="EnsemblPlants" id="AVESA.00010b.r2.2AG0226290.1.CDS.1"/>
    </source>
</evidence>
<reference evidence="1" key="2">
    <citation type="submission" date="2025-09" db="UniProtKB">
        <authorList>
            <consortium name="EnsemblPlants"/>
        </authorList>
    </citation>
    <scope>IDENTIFICATION</scope>
</reference>
<proteinExistence type="predicted"/>
<keyword evidence="2" id="KW-1185">Reference proteome</keyword>
<organism evidence="1 2">
    <name type="scientific">Avena sativa</name>
    <name type="common">Oat</name>
    <dbReference type="NCBI Taxonomy" id="4498"/>
    <lineage>
        <taxon>Eukaryota</taxon>
        <taxon>Viridiplantae</taxon>
        <taxon>Streptophyta</taxon>
        <taxon>Embryophyta</taxon>
        <taxon>Tracheophyta</taxon>
        <taxon>Spermatophyta</taxon>
        <taxon>Magnoliopsida</taxon>
        <taxon>Liliopsida</taxon>
        <taxon>Poales</taxon>
        <taxon>Poaceae</taxon>
        <taxon>BOP clade</taxon>
        <taxon>Pooideae</taxon>
        <taxon>Poodae</taxon>
        <taxon>Poeae</taxon>
        <taxon>Poeae Chloroplast Group 1 (Aveneae type)</taxon>
        <taxon>Aveninae</taxon>
        <taxon>Avena</taxon>
    </lineage>
</organism>
<sequence>MMREKWGKRDEKAYSAFACSPERYSILSLGNRRRPLRFRQFASLAVAMADTEARGGARALPTSPTPTPTWAQRTEALTHILTHPSHSPSLHSQLFLASRVPCPPRGSSYPPFLCPGASLLRWALTSVFLPRASRLGLPPSSWRSRCPFQLPPPLVPSAAIEQAPERWGEAKLKAYAQRRRARRGPMSTRPPVSVAGVVLTTVPNVVIIAVIMRELFWVRPGRL</sequence>
<protein>
    <submittedName>
        <fullName evidence="1">Uncharacterized protein</fullName>
    </submittedName>
</protein>